<accession>A0A4Q0UAX5</accession>
<sequence length="176" mass="21144">MFKELAYWMYYFWSKNRRAHKDGTFISDAMWMMALLWLFNLLTFLIAIDLWSCGTATGWLFDLMGMVEWSKFNPADYLWVAVVYVPLLWICRKLYYQPSKLKAMQEKYGTMGKERKLTGQCLFWLYVCASLVTFFMTVDYKYSPEHSKEQTPIERLQEIREGKYPVERDSLSVFRD</sequence>
<reference evidence="1" key="1">
    <citation type="journal article" date="2021" name="PeerJ">
        <title>Extensive microbial diversity within the chicken gut microbiome revealed by metagenomics and culture.</title>
        <authorList>
            <person name="Gilroy R."/>
            <person name="Ravi A."/>
            <person name="Getino M."/>
            <person name="Pursley I."/>
            <person name="Horton D.L."/>
            <person name="Alikhan N.F."/>
            <person name="Baker D."/>
            <person name="Gharbi K."/>
            <person name="Hall N."/>
            <person name="Watson M."/>
            <person name="Adriaenssens E.M."/>
            <person name="Foster-Nyarko E."/>
            <person name="Jarju S."/>
            <person name="Secka A."/>
            <person name="Antonio M."/>
            <person name="Oren A."/>
            <person name="Chaudhuri R.R."/>
            <person name="La Ragione R."/>
            <person name="Hildebrand F."/>
            <person name="Pallen M.J."/>
        </authorList>
    </citation>
    <scope>NUCLEOTIDE SEQUENCE</scope>
    <source>
        <strain evidence="1">4100</strain>
    </source>
</reference>
<dbReference type="EMBL" id="DYXT01000053">
    <property type="protein sequence ID" value="HJE40059.1"/>
    <property type="molecule type" value="Genomic_DNA"/>
</dbReference>
<evidence type="ECO:0000313" key="1">
    <source>
        <dbReference type="EMBL" id="HJE40059.1"/>
    </source>
</evidence>
<reference evidence="1" key="2">
    <citation type="submission" date="2021-09" db="EMBL/GenBank/DDBJ databases">
        <authorList>
            <person name="Gilroy R."/>
        </authorList>
    </citation>
    <scope>NUCLEOTIDE SEQUENCE</scope>
    <source>
        <strain evidence="1">4100</strain>
    </source>
</reference>
<evidence type="ECO:0000313" key="2">
    <source>
        <dbReference type="Proteomes" id="UP000711407"/>
    </source>
</evidence>
<organism evidence="1 2">
    <name type="scientific">Candidatus Amulumruptor caecigallinarius</name>
    <dbReference type="NCBI Taxonomy" id="2109911"/>
    <lineage>
        <taxon>Bacteria</taxon>
        <taxon>Pseudomonadati</taxon>
        <taxon>Bacteroidota</taxon>
        <taxon>Bacteroidia</taxon>
        <taxon>Bacteroidales</taxon>
        <taxon>Muribaculaceae</taxon>
        <taxon>Candidatus Amulumruptor</taxon>
    </lineage>
</organism>
<name>A0A4Q0UAX5_9BACT</name>
<dbReference type="Proteomes" id="UP000711407">
    <property type="component" value="Unassembled WGS sequence"/>
</dbReference>
<comment type="caution">
    <text evidence="1">The sequence shown here is derived from an EMBL/GenBank/DDBJ whole genome shotgun (WGS) entry which is preliminary data.</text>
</comment>
<dbReference type="AlphaFoldDB" id="A0A4Q0UAX5"/>
<protein>
    <submittedName>
        <fullName evidence="1">Uncharacterized protein</fullName>
    </submittedName>
</protein>
<gene>
    <name evidence="1" type="ORF">K8V47_09940</name>
</gene>
<proteinExistence type="predicted"/>